<dbReference type="Pfam" id="PF14278">
    <property type="entry name" value="TetR_C_8"/>
    <property type="match status" value="1"/>
</dbReference>
<evidence type="ECO:0000256" key="2">
    <source>
        <dbReference type="PROSITE-ProRule" id="PRU00335"/>
    </source>
</evidence>
<evidence type="ECO:0000256" key="1">
    <source>
        <dbReference type="ARBA" id="ARBA00023125"/>
    </source>
</evidence>
<evidence type="ECO:0000259" key="3">
    <source>
        <dbReference type="PROSITE" id="PS50977"/>
    </source>
</evidence>
<dbReference type="InterPro" id="IPR039532">
    <property type="entry name" value="TetR_C_Firmicutes"/>
</dbReference>
<evidence type="ECO:0000313" key="4">
    <source>
        <dbReference type="EMBL" id="MDT2601815.1"/>
    </source>
</evidence>
<name>A0ABU3F3V9_9ENTE</name>
<accession>A0ABU3F3V9</accession>
<keyword evidence="1 2" id="KW-0238">DNA-binding</keyword>
<dbReference type="PANTHER" id="PTHR43479:SF7">
    <property type="entry name" value="TETR-FAMILY TRANSCRIPTIONAL REGULATOR"/>
    <property type="match status" value="1"/>
</dbReference>
<evidence type="ECO:0000313" key="5">
    <source>
        <dbReference type="Proteomes" id="UP001252875"/>
    </source>
</evidence>
<dbReference type="InterPro" id="IPR001647">
    <property type="entry name" value="HTH_TetR"/>
</dbReference>
<dbReference type="Gene3D" id="1.10.357.10">
    <property type="entry name" value="Tetracycline Repressor, domain 2"/>
    <property type="match status" value="1"/>
</dbReference>
<reference evidence="4 5" key="1">
    <citation type="submission" date="2023-03" db="EMBL/GenBank/DDBJ databases">
        <authorList>
            <person name="Shen W."/>
            <person name="Cai J."/>
        </authorList>
    </citation>
    <scope>NUCLEOTIDE SEQUENCE [LARGE SCALE GENOMIC DNA]</scope>
    <source>
        <strain evidence="4 5">D6-4</strain>
    </source>
</reference>
<dbReference type="PANTHER" id="PTHR43479">
    <property type="entry name" value="ACREF/ENVCD OPERON REPRESSOR-RELATED"/>
    <property type="match status" value="1"/>
</dbReference>
<dbReference type="SUPFAM" id="SSF46689">
    <property type="entry name" value="Homeodomain-like"/>
    <property type="match status" value="1"/>
</dbReference>
<dbReference type="PROSITE" id="PS50977">
    <property type="entry name" value="HTH_TETR_2"/>
    <property type="match status" value="1"/>
</dbReference>
<sequence length="198" mass="22794">MELAKERSTQTKAKLKNSFIKLVREKGLDNVTVSDLARDSKINRGTFYLHYLDKYDLMEKLEEQAINDLKQILLFDKNTENLNDPIELIPYDAILKALIYVKNDFDFIKTLASDGGDPNFILMIKEILSQMIDSKIQQSEKLTFSQKMLPEDYAREILLSSMVAILVLWIKKDAAESPEEIAVMITKAKQISPYELLL</sequence>
<feature type="DNA-binding region" description="H-T-H motif" evidence="2">
    <location>
        <begin position="32"/>
        <end position="51"/>
    </location>
</feature>
<protein>
    <submittedName>
        <fullName evidence="4">TetR/AcrR family transcriptional regulator</fullName>
    </submittedName>
</protein>
<dbReference type="EMBL" id="JARPYI010000013">
    <property type="protein sequence ID" value="MDT2601815.1"/>
    <property type="molecule type" value="Genomic_DNA"/>
</dbReference>
<keyword evidence="5" id="KW-1185">Reference proteome</keyword>
<gene>
    <name evidence="4" type="ORF">P7D85_18705</name>
</gene>
<dbReference type="RefSeq" id="WP_260456281.1">
    <property type="nucleotide sequence ID" value="NZ_JARPYI010000013.1"/>
</dbReference>
<dbReference type="InterPro" id="IPR050624">
    <property type="entry name" value="HTH-type_Tx_Regulator"/>
</dbReference>
<organism evidence="4 5">
    <name type="scientific">Enterococcus hulanensis</name>
    <dbReference type="NCBI Taxonomy" id="2559929"/>
    <lineage>
        <taxon>Bacteria</taxon>
        <taxon>Bacillati</taxon>
        <taxon>Bacillota</taxon>
        <taxon>Bacilli</taxon>
        <taxon>Lactobacillales</taxon>
        <taxon>Enterococcaceae</taxon>
        <taxon>Enterococcus</taxon>
    </lineage>
</organism>
<dbReference type="InterPro" id="IPR009057">
    <property type="entry name" value="Homeodomain-like_sf"/>
</dbReference>
<comment type="caution">
    <text evidence="4">The sequence shown here is derived from an EMBL/GenBank/DDBJ whole genome shotgun (WGS) entry which is preliminary data.</text>
</comment>
<feature type="domain" description="HTH tetR-type" evidence="3">
    <location>
        <begin position="9"/>
        <end position="69"/>
    </location>
</feature>
<dbReference type="Pfam" id="PF00440">
    <property type="entry name" value="TetR_N"/>
    <property type="match status" value="1"/>
</dbReference>
<proteinExistence type="predicted"/>
<dbReference type="Proteomes" id="UP001252875">
    <property type="component" value="Unassembled WGS sequence"/>
</dbReference>